<reference evidence="1" key="1">
    <citation type="journal article" date="2015" name="Nature">
        <title>Complex archaea that bridge the gap between prokaryotes and eukaryotes.</title>
        <authorList>
            <person name="Spang A."/>
            <person name="Saw J.H."/>
            <person name="Jorgensen S.L."/>
            <person name="Zaremba-Niedzwiedzka K."/>
            <person name="Martijn J."/>
            <person name="Lind A.E."/>
            <person name="van Eijk R."/>
            <person name="Schleper C."/>
            <person name="Guy L."/>
            <person name="Ettema T.J."/>
        </authorList>
    </citation>
    <scope>NUCLEOTIDE SEQUENCE</scope>
</reference>
<organism evidence="1">
    <name type="scientific">marine sediment metagenome</name>
    <dbReference type="NCBI Taxonomy" id="412755"/>
    <lineage>
        <taxon>unclassified sequences</taxon>
        <taxon>metagenomes</taxon>
        <taxon>ecological metagenomes</taxon>
    </lineage>
</organism>
<dbReference type="AlphaFoldDB" id="A0A0F9H506"/>
<accession>A0A0F9H506</accession>
<sequence length="322" mass="37081">MGEKKDSQIRELPKSLLGIETILLYLDKKNKEPLSIRNISESTGLSMRVTKNILLQLERFKQLERVVVKNNILPKWRITKFGKKVIKEAQGIPKKNIKFPSREDELLNNILIPANIETVGIKIKENKETIISQLKSMQLDVSKMLGTVMNLNDPIFEDLISTIINRIKYFKQIVSNLSSDPLAASKLKIKDEKQKKYSKEEIRNLLIEIFFFDSVIFNEVNRISTSNKLLSQMLENEEYKKGYSIAKDLREEIRLFSVLISKRETIKINSPVLSLENLNLISKNKINSDILSDIIDLPISNEVQSEEIKELILKLTAKLNKG</sequence>
<name>A0A0F9H506_9ZZZZ</name>
<dbReference type="EMBL" id="LAZR01016062">
    <property type="protein sequence ID" value="KKM06159.1"/>
    <property type="molecule type" value="Genomic_DNA"/>
</dbReference>
<evidence type="ECO:0000313" key="1">
    <source>
        <dbReference type="EMBL" id="KKM06159.1"/>
    </source>
</evidence>
<protein>
    <submittedName>
        <fullName evidence="1">Uncharacterized protein</fullName>
    </submittedName>
</protein>
<feature type="non-terminal residue" evidence="1">
    <location>
        <position position="322"/>
    </location>
</feature>
<gene>
    <name evidence="1" type="ORF">LCGC14_1746780</name>
</gene>
<comment type="caution">
    <text evidence="1">The sequence shown here is derived from an EMBL/GenBank/DDBJ whole genome shotgun (WGS) entry which is preliminary data.</text>
</comment>
<proteinExistence type="predicted"/>